<proteinExistence type="predicted"/>
<dbReference type="GO" id="GO:0016579">
    <property type="term" value="P:protein deubiquitination"/>
    <property type="evidence" value="ECO:0007669"/>
    <property type="project" value="InterPro"/>
</dbReference>
<dbReference type="EMBL" id="JAPZBO010000005">
    <property type="protein sequence ID" value="KAJ5316150.1"/>
    <property type="molecule type" value="Genomic_DNA"/>
</dbReference>
<dbReference type="SUPFAM" id="SSF48371">
    <property type="entry name" value="ARM repeat"/>
    <property type="match status" value="1"/>
</dbReference>
<reference evidence="3" key="1">
    <citation type="submission" date="2022-12" db="EMBL/GenBank/DDBJ databases">
        <authorList>
            <person name="Petersen C."/>
        </authorList>
    </citation>
    <scope>NUCLEOTIDE SEQUENCE</scope>
    <source>
        <strain evidence="3">IBT 21472</strain>
    </source>
</reference>
<organism evidence="3 4">
    <name type="scientific">Penicillium atrosanguineum</name>
    <dbReference type="NCBI Taxonomy" id="1132637"/>
    <lineage>
        <taxon>Eukaryota</taxon>
        <taxon>Fungi</taxon>
        <taxon>Dikarya</taxon>
        <taxon>Ascomycota</taxon>
        <taxon>Pezizomycotina</taxon>
        <taxon>Eurotiomycetes</taxon>
        <taxon>Eurotiomycetidae</taxon>
        <taxon>Eurotiales</taxon>
        <taxon>Aspergillaceae</taxon>
        <taxon>Penicillium</taxon>
    </lineage>
</organism>
<dbReference type="GO" id="GO:0005634">
    <property type="term" value="C:nucleus"/>
    <property type="evidence" value="ECO:0007669"/>
    <property type="project" value="TreeGrafter"/>
</dbReference>
<dbReference type="InterPro" id="IPR021905">
    <property type="entry name" value="DUF3517"/>
</dbReference>
<comment type="caution">
    <text evidence="3">The sequence shown here is derived from an EMBL/GenBank/DDBJ whole genome shotgun (WGS) entry which is preliminary data.</text>
</comment>
<dbReference type="Gene3D" id="3.90.70.10">
    <property type="entry name" value="Cysteine proteinases"/>
    <property type="match status" value="1"/>
</dbReference>
<feature type="compositionally biased region" description="Polar residues" evidence="1">
    <location>
        <begin position="1303"/>
        <end position="1321"/>
    </location>
</feature>
<protein>
    <recommendedName>
        <fullName evidence="2">USP domain-containing protein</fullName>
    </recommendedName>
</protein>
<feature type="region of interest" description="Disordered" evidence="1">
    <location>
        <begin position="1300"/>
        <end position="1323"/>
    </location>
</feature>
<feature type="region of interest" description="Disordered" evidence="1">
    <location>
        <begin position="1"/>
        <end position="100"/>
    </location>
</feature>
<dbReference type="PANTHER" id="PTHR24006">
    <property type="entry name" value="UBIQUITIN CARBOXYL-TERMINAL HYDROLASE"/>
    <property type="match status" value="1"/>
</dbReference>
<dbReference type="Proteomes" id="UP001147746">
    <property type="component" value="Unassembled WGS sequence"/>
</dbReference>
<name>A0A9W9PXP5_9EURO</name>
<evidence type="ECO:0000313" key="3">
    <source>
        <dbReference type="EMBL" id="KAJ5316150.1"/>
    </source>
</evidence>
<keyword evidence="4" id="KW-1185">Reference proteome</keyword>
<dbReference type="CDD" id="cd02659">
    <property type="entry name" value="peptidase_C19C"/>
    <property type="match status" value="1"/>
</dbReference>
<dbReference type="Pfam" id="PF00443">
    <property type="entry name" value="UCH"/>
    <property type="match status" value="1"/>
</dbReference>
<dbReference type="PROSITE" id="PS50235">
    <property type="entry name" value="USP_3"/>
    <property type="match status" value="1"/>
</dbReference>
<sequence>MEDPDSEGHRKRPRLDSGSRVRESLSIDAAFTPAAPASAMDLSPDSRPSKMTINVKSPICDMNSESIEPASLQPDSPLPHSITDPDANPDNVISISSSPAHSPEIEVAELEDMDQDPNTSSWRPLDEALRDQTQPEVIEVDDTLSPLDSFPSVRENATAFENLQYMIAVIERCDPRDALALTALKVWLADCAKNLDRLTAPAITEDLEFWNRLPFLLEILLRRQQELLIDDGSEVLKGLEDFFIDYVKIAVHMIRLDIMFMRRLGEEPDTQLPDSPARRWITPLAWLLGSQNIPLYRAIETQYKTNTVDLVRRIRARSFIPPIDAPSVVAEYTSLLLKTMLKAPSLLNALKTVLIFATSVADCTPDKTQNEQDSNTEFSTDLSADSSFLMVIYDTVRQIDVQYQEWVTKKSALVSSENTEHMLLQIPRVYMLLCKSDPVFIDRIAQDLGIELPEGASIANKTDIISWGWKLGVLKKHIMEGRMELRVCGVETMQSHLVKIWAERISNNATAVKSPEIQYLVRYIRSNKFVDYLVGVESHPQLICRSSNIVGFLVVASSYTNLETDVIWKAVTESQDSRIVSEVLAMLTRTLYMHSTASPALLYICEKVLRHPLERFDANVLEFCDILLGRMYHQPGETGYYDNSGLDRVNAVALWLCVRLIRESTAADNLSDEQRTKLQDLGSRQLASCIRAGVSGTDRAEIYERCILDIAEMNAFTAGSIQVLNALVPIQDAQEIYKLDEQYDLTRLVITDLLHTVNGDQVDLSDAFSHHGLVSRVMLLFRLVDMAPETITPELGKAFWNDILLSSKLGVDGHKSVWGMMSTALTHCTKANPFLDRCIHEYLPGLVPKDYSPELLAFTKMSITYQLRFYPPPAAVDNEIVTIPGMDRIWNFILTSPLQLKNSAAALRTSHATNGDSAMEIENIDGAIGPEELRFRRSLQFLYRLLHGLRSRRQYVSPRGSPPSLPERPVKGDPVELSWQSFNGNAHSGVKVLQIGSLSTATELVELLCQLTGFSKFSAICGGQRLNLLEDPGALVGEIKKLQGGLLILRKAPDAQEVARDNGQHSLTSVDFEVMKHFDEIYEFLVLKEDVAREVFDFLAVFPPPDRIVDLVRSEQIDEKTLFPFVTPFIAFYSFYVLLICLRDESTEAIPNRDFASHSIERVVAFLMADEFAGSLIHDSVKFWLATKALESLQAAFNVYGSPSDDAALVQDPAKLVKRLLSFIEMAQSAPSLPFSVLNQNLIRLPFALLIDGSTRDSKFWNAVKQETHFGQLIQSLLLNESRSSVRIDVAERIKMTCGPLKSQKQAQKANEQSQSPTPAESTDRIDMLATVWDAFLKTIPKAPEFASQSAEFFTTALWVFRVVAERSPRDIIFSQYLRDWSLVMLQHRTQEFVGRETIDHLMHGFALLLELCLDLAEKANVDLGDCDLAEHILGIYLFPDLSPDIENLTAPQLPVLHSPTRQKLYSIVGLLCKRNDVNLAQVIDMLEPVVPRDVSYGPNSSWDRSKIIRAPPGYAGLKNLSNTCYLNSLMTQLFMNIEFRDFILKLDLVDPHSSQRLLKETQKLFAMMQDTFTKHTDPADFVEQIKTYDNEAIDVTIQMDVDEFYNLLFDRWEAQIVDPQEKKKFRSFYGGQLVQQIKSQECPHISEREEPFSAIQCDIKGKASLEESLQAYVEGEIMQGENKYSCTGCNRHVDAVKRASLKHVPDDLIFHLKRFDFDMVSLTRSKINDEFQFPDRIDMTPYKVEHLSDPEAHIEPDIFELVGVLIHTGTAESGHYYSYTRERPSSGTSTSWVEFNDSDVSSFDPATIADQCFGGPSGTMGGQMHKVWNAYMLFYQRVSTMEASKEIYKPLKPGYPVRAWVPDDLTSLIAGNNEITIRSYCLLDPLYASFVQGLLQHVQSFAVNFERKRDLELKAITVALDTYEQLIARSKDHSCLDAISTEISDLISRNVHAALEALQWFHEKETSMRNLVLKMPNTEVRKQGIMFLIDAMGIVENYLRDPSVDEQEGIDMQVRFDGLVEDIIRKLEDLWPALQTVSRVWDDYFDILLKMIAVSPGTVDFLLENGFFVRCLEIIWLDQEDRKRLRSKYSNYIRLIDKGRRFSYLKMMALCAVFFKKIDFALPPVRDDETRHVLGNVMYSLSVTENKFIKPIDEDGSLSVLQKILQHDHFGNTKASYTIIAALLQSEPQAGLLDNIIKALQVGLRLSPADLSIPFLEATCMFCKWCPGKADAADIIRFVAKGVESIDGRASVDHLEFFTRICTTSNERLRLGEDWFSAIVQDEIPSWAPTLLIDTDRSVRQGTMDILKTLLFSNENIGLTTESQARYYQIGRNLMISCVQRVEKSFIHSQVQQVESRIVDSIIEVIKHCQDTYFDDEDEEDRRTLDSANAILAPIEDITVEVQDDLVSESDLPSADEWEATSALASDSEMGVAGSP</sequence>
<dbReference type="FunFam" id="3.90.70.10:FF:000136">
    <property type="entry name" value="Ubiquitin C-terminal hydrolase, putative"/>
    <property type="match status" value="1"/>
</dbReference>
<gene>
    <name evidence="3" type="ORF">N7476_006457</name>
</gene>
<accession>A0A9W9PXP5</accession>
<reference evidence="3" key="2">
    <citation type="journal article" date="2023" name="IMA Fungus">
        <title>Comparative genomic study of the Penicillium genus elucidates a diverse pangenome and 15 lateral gene transfer events.</title>
        <authorList>
            <person name="Petersen C."/>
            <person name="Sorensen T."/>
            <person name="Nielsen M.R."/>
            <person name="Sondergaard T.E."/>
            <person name="Sorensen J.L."/>
            <person name="Fitzpatrick D.A."/>
            <person name="Frisvad J.C."/>
            <person name="Nielsen K.L."/>
        </authorList>
    </citation>
    <scope>NUCLEOTIDE SEQUENCE</scope>
    <source>
        <strain evidence="3">IBT 21472</strain>
    </source>
</reference>
<feature type="compositionally biased region" description="Basic and acidic residues" evidence="1">
    <location>
        <begin position="14"/>
        <end position="25"/>
    </location>
</feature>
<dbReference type="InterPro" id="IPR050164">
    <property type="entry name" value="Peptidase_C19"/>
</dbReference>
<feature type="region of interest" description="Disordered" evidence="1">
    <location>
        <begin position="2410"/>
        <end position="2437"/>
    </location>
</feature>
<dbReference type="PROSITE" id="PS00973">
    <property type="entry name" value="USP_2"/>
    <property type="match status" value="1"/>
</dbReference>
<feature type="compositionally biased region" description="Low complexity" evidence="1">
    <location>
        <begin position="29"/>
        <end position="39"/>
    </location>
</feature>
<dbReference type="InterPro" id="IPR018200">
    <property type="entry name" value="USP_CS"/>
</dbReference>
<feature type="compositionally biased region" description="Polar residues" evidence="1">
    <location>
        <begin position="91"/>
        <end position="100"/>
    </location>
</feature>
<dbReference type="GO" id="GO:0004843">
    <property type="term" value="F:cysteine-type deubiquitinase activity"/>
    <property type="evidence" value="ECO:0007669"/>
    <property type="project" value="InterPro"/>
</dbReference>
<dbReference type="Pfam" id="PF12030">
    <property type="entry name" value="DUF3517"/>
    <property type="match status" value="1"/>
</dbReference>
<feature type="compositionally biased region" description="Acidic residues" evidence="1">
    <location>
        <begin position="2410"/>
        <end position="2420"/>
    </location>
</feature>
<dbReference type="InterPro" id="IPR038765">
    <property type="entry name" value="Papain-like_cys_pep_sf"/>
</dbReference>
<feature type="domain" description="USP" evidence="2">
    <location>
        <begin position="1516"/>
        <end position="1839"/>
    </location>
</feature>
<dbReference type="SUPFAM" id="SSF54001">
    <property type="entry name" value="Cysteine proteinases"/>
    <property type="match status" value="1"/>
</dbReference>
<dbReference type="GO" id="GO:0005829">
    <property type="term" value="C:cytosol"/>
    <property type="evidence" value="ECO:0007669"/>
    <property type="project" value="TreeGrafter"/>
</dbReference>
<evidence type="ECO:0000313" key="4">
    <source>
        <dbReference type="Proteomes" id="UP001147746"/>
    </source>
</evidence>
<dbReference type="InterPro" id="IPR028889">
    <property type="entry name" value="USP"/>
</dbReference>
<dbReference type="InterPro" id="IPR016024">
    <property type="entry name" value="ARM-type_fold"/>
</dbReference>
<dbReference type="InterPro" id="IPR001394">
    <property type="entry name" value="Peptidase_C19_UCH"/>
</dbReference>
<evidence type="ECO:0000259" key="2">
    <source>
        <dbReference type="PROSITE" id="PS50235"/>
    </source>
</evidence>
<dbReference type="PANTHER" id="PTHR24006:SF827">
    <property type="entry name" value="UBIQUITIN CARBOXYL-TERMINAL HYDROLASE 34"/>
    <property type="match status" value="1"/>
</dbReference>
<evidence type="ECO:0000256" key="1">
    <source>
        <dbReference type="SAM" id="MobiDB-lite"/>
    </source>
</evidence>